<keyword evidence="1" id="KW-1133">Transmembrane helix</keyword>
<protein>
    <submittedName>
        <fullName evidence="3">PDZ domain-containing protein</fullName>
    </submittedName>
</protein>
<feature type="transmembrane region" description="Helical" evidence="1">
    <location>
        <begin position="53"/>
        <end position="73"/>
    </location>
</feature>
<feature type="transmembrane region" description="Helical" evidence="1">
    <location>
        <begin position="260"/>
        <end position="275"/>
    </location>
</feature>
<proteinExistence type="predicted"/>
<feature type="transmembrane region" description="Helical" evidence="1">
    <location>
        <begin position="104"/>
        <end position="126"/>
    </location>
</feature>
<dbReference type="Gene3D" id="2.30.42.10">
    <property type="match status" value="1"/>
</dbReference>
<feature type="transmembrane region" description="Helical" evidence="1">
    <location>
        <begin position="12"/>
        <end position="32"/>
    </location>
</feature>
<feature type="transmembrane region" description="Helical" evidence="1">
    <location>
        <begin position="205"/>
        <end position="224"/>
    </location>
</feature>
<dbReference type="PROSITE" id="PS50106">
    <property type="entry name" value="PDZ"/>
    <property type="match status" value="1"/>
</dbReference>
<accession>A0ABV4DMU4</accession>
<gene>
    <name evidence="3" type="ORF">AALT52_02590</name>
</gene>
<evidence type="ECO:0000259" key="2">
    <source>
        <dbReference type="PROSITE" id="PS50106"/>
    </source>
</evidence>
<organism evidence="3 4">
    <name type="scientific">Ligilactobacillus faecis</name>
    <dbReference type="NCBI Taxonomy" id="762833"/>
    <lineage>
        <taxon>Bacteria</taxon>
        <taxon>Bacillati</taxon>
        <taxon>Bacillota</taxon>
        <taxon>Bacilli</taxon>
        <taxon>Lactobacillales</taxon>
        <taxon>Lactobacillaceae</taxon>
        <taxon>Ligilactobacillus</taxon>
    </lineage>
</organism>
<keyword evidence="1" id="KW-0472">Membrane</keyword>
<feature type="transmembrane region" description="Helical" evidence="1">
    <location>
        <begin position="79"/>
        <end position="97"/>
    </location>
</feature>
<keyword evidence="1" id="KW-0812">Transmembrane</keyword>
<dbReference type="SUPFAM" id="SSF50156">
    <property type="entry name" value="PDZ domain-like"/>
    <property type="match status" value="1"/>
</dbReference>
<feature type="transmembrane region" description="Helical" evidence="1">
    <location>
        <begin position="174"/>
        <end position="193"/>
    </location>
</feature>
<dbReference type="Proteomes" id="UP001565236">
    <property type="component" value="Unassembled WGS sequence"/>
</dbReference>
<feature type="domain" description="PDZ" evidence="2">
    <location>
        <begin position="294"/>
        <end position="350"/>
    </location>
</feature>
<dbReference type="EMBL" id="JBCLUF010000006">
    <property type="protein sequence ID" value="MEY8661785.1"/>
    <property type="molecule type" value="Genomic_DNA"/>
</dbReference>
<comment type="caution">
    <text evidence="3">The sequence shown here is derived from an EMBL/GenBank/DDBJ whole genome shotgun (WGS) entry which is preliminary data.</text>
</comment>
<name>A0ABV4DMU4_9LACO</name>
<keyword evidence="4" id="KW-1185">Reference proteome</keyword>
<feature type="transmembrane region" description="Helical" evidence="1">
    <location>
        <begin position="236"/>
        <end position="254"/>
    </location>
</feature>
<feature type="transmembrane region" description="Helical" evidence="1">
    <location>
        <begin position="132"/>
        <end position="153"/>
    </location>
</feature>
<dbReference type="InterPro" id="IPR036034">
    <property type="entry name" value="PDZ_sf"/>
</dbReference>
<sequence>MLQVIQTLGLFLIQPLFLLGLFMTVGSYFLRLKNERQNFRIAIDRDFYEGRHFIKQGLLFLVFGSIATLIFHYTLPLEIFYLYQALALVALLLINFCDLSLWALLLSGATPLVLQIFAIKTTNMFIPTTLPANYGSMLFLLVALLALFQAHLTRLDRAEWFSPKIRQGKRGRRIVGYFWRTFTVFPLVLFMPQTPLSALGDLNSYGTKILIVPFLVGAVCHIYKQVPAAALKFRRGQSLVIAGLALLLGGISYFLPETTLFGLALLGSVLLWQAFKRRQVDRQAKRWYVETSEGVRIVAIKPETPAAKMKLEIGDIILECNGSKVATSDELYKALQKDPAYCRLKVKNFEGELKLAESAIYSDSPHEIGLVLFG</sequence>
<dbReference type="Pfam" id="PF13180">
    <property type="entry name" value="PDZ_2"/>
    <property type="match status" value="1"/>
</dbReference>
<dbReference type="RefSeq" id="WP_369940920.1">
    <property type="nucleotide sequence ID" value="NZ_JBCLUF010000006.1"/>
</dbReference>
<evidence type="ECO:0000313" key="4">
    <source>
        <dbReference type="Proteomes" id="UP001565236"/>
    </source>
</evidence>
<evidence type="ECO:0000313" key="3">
    <source>
        <dbReference type="EMBL" id="MEY8661785.1"/>
    </source>
</evidence>
<evidence type="ECO:0000256" key="1">
    <source>
        <dbReference type="SAM" id="Phobius"/>
    </source>
</evidence>
<dbReference type="InterPro" id="IPR001478">
    <property type="entry name" value="PDZ"/>
</dbReference>
<reference evidence="3 4" key="1">
    <citation type="submission" date="2024-03" db="EMBL/GenBank/DDBJ databases">
        <title>Mouse gut bacterial collection (mGBC) of GemPharmatech.</title>
        <authorList>
            <person name="He Y."/>
            <person name="Dong L."/>
            <person name="Wu D."/>
            <person name="Gao X."/>
            <person name="Lin Z."/>
        </authorList>
    </citation>
    <scope>NUCLEOTIDE SEQUENCE [LARGE SCALE GENOMIC DNA]</scope>
    <source>
        <strain evidence="3 4">15-30</strain>
    </source>
</reference>